<gene>
    <name evidence="8" type="ORF">IV203_036924</name>
</gene>
<proteinExistence type="predicted"/>
<comment type="caution">
    <text evidence="8">The sequence shown here is derived from an EMBL/GenBank/DDBJ whole genome shotgun (WGS) entry which is preliminary data.</text>
</comment>
<feature type="transmembrane region" description="Helical" evidence="6">
    <location>
        <begin position="1268"/>
        <end position="1288"/>
    </location>
</feature>
<organism evidence="8 9">
    <name type="scientific">Nitzschia inconspicua</name>
    <dbReference type="NCBI Taxonomy" id="303405"/>
    <lineage>
        <taxon>Eukaryota</taxon>
        <taxon>Sar</taxon>
        <taxon>Stramenopiles</taxon>
        <taxon>Ochrophyta</taxon>
        <taxon>Bacillariophyta</taxon>
        <taxon>Bacillariophyceae</taxon>
        <taxon>Bacillariophycidae</taxon>
        <taxon>Bacillariales</taxon>
        <taxon>Bacillariaceae</taxon>
        <taxon>Nitzschia</taxon>
    </lineage>
</organism>
<feature type="compositionally biased region" description="Basic residues" evidence="5">
    <location>
        <begin position="403"/>
        <end position="419"/>
    </location>
</feature>
<dbReference type="PANTHER" id="PTHR23510">
    <property type="entry name" value="INNER MEMBRANE TRANSPORT PROTEIN YAJR"/>
    <property type="match status" value="1"/>
</dbReference>
<feature type="transmembrane region" description="Helical" evidence="6">
    <location>
        <begin position="1465"/>
        <end position="1484"/>
    </location>
</feature>
<keyword evidence="9" id="KW-1185">Reference proteome</keyword>
<reference evidence="8" key="2">
    <citation type="submission" date="2021-04" db="EMBL/GenBank/DDBJ databases">
        <authorList>
            <person name="Podell S."/>
        </authorList>
    </citation>
    <scope>NUCLEOTIDE SEQUENCE</scope>
    <source>
        <strain evidence="8">Hildebrandi</strain>
    </source>
</reference>
<feature type="transmembrane region" description="Helical" evidence="6">
    <location>
        <begin position="1059"/>
        <end position="1077"/>
    </location>
</feature>
<feature type="compositionally biased region" description="Basic residues" evidence="5">
    <location>
        <begin position="222"/>
        <end position="232"/>
    </location>
</feature>
<feature type="transmembrane region" description="Helical" evidence="6">
    <location>
        <begin position="1308"/>
        <end position="1328"/>
    </location>
</feature>
<feature type="transmembrane region" description="Helical" evidence="6">
    <location>
        <begin position="1149"/>
        <end position="1170"/>
    </location>
</feature>
<feature type="transmembrane region" description="Helical" evidence="6">
    <location>
        <begin position="1386"/>
        <end position="1410"/>
    </location>
</feature>
<feature type="compositionally biased region" description="Polar residues" evidence="5">
    <location>
        <begin position="155"/>
        <end position="170"/>
    </location>
</feature>
<feature type="region of interest" description="Disordered" evidence="5">
    <location>
        <begin position="376"/>
        <end position="431"/>
    </location>
</feature>
<feature type="compositionally biased region" description="Low complexity" evidence="5">
    <location>
        <begin position="499"/>
        <end position="524"/>
    </location>
</feature>
<dbReference type="InterPro" id="IPR004331">
    <property type="entry name" value="SPX_dom"/>
</dbReference>
<feature type="region of interest" description="Disordered" evidence="5">
    <location>
        <begin position="497"/>
        <end position="530"/>
    </location>
</feature>
<feature type="region of interest" description="Disordered" evidence="5">
    <location>
        <begin position="554"/>
        <end position="576"/>
    </location>
</feature>
<reference evidence="8" key="1">
    <citation type="journal article" date="2021" name="Sci. Rep.">
        <title>Diploid genomic architecture of Nitzschia inconspicua, an elite biomass production diatom.</title>
        <authorList>
            <person name="Oliver A."/>
            <person name="Podell S."/>
            <person name="Pinowska A."/>
            <person name="Traller J.C."/>
            <person name="Smith S.R."/>
            <person name="McClure R."/>
            <person name="Beliaev A."/>
            <person name="Bohutskyi P."/>
            <person name="Hill E.A."/>
            <person name="Rabines A."/>
            <person name="Zheng H."/>
            <person name="Allen L.Z."/>
            <person name="Kuo A."/>
            <person name="Grigoriev I.V."/>
            <person name="Allen A.E."/>
            <person name="Hazlebeck D."/>
            <person name="Allen E.E."/>
        </authorList>
    </citation>
    <scope>NUCLEOTIDE SEQUENCE</scope>
    <source>
        <strain evidence="8">Hildebrandi</strain>
    </source>
</reference>
<comment type="subcellular location">
    <subcellularLocation>
        <location evidence="1">Membrane</location>
        <topology evidence="1">Multi-pass membrane protein</topology>
    </subcellularLocation>
</comment>
<evidence type="ECO:0000256" key="4">
    <source>
        <dbReference type="ARBA" id="ARBA00023136"/>
    </source>
</evidence>
<feature type="transmembrane region" description="Helical" evidence="6">
    <location>
        <begin position="1114"/>
        <end position="1137"/>
    </location>
</feature>
<keyword evidence="3 6" id="KW-1133">Transmembrane helix</keyword>
<sequence>MVGFGSSLRMGRRTGWEAAYLDYENLKLLLSQAASVYEQHGAERSSSFQEYGRHLGLLDTIVGGPNDQEFNGDYTGSGGDREAKRDFRDELFLESDSDKAFASSVNLQDEYGDDDSSLDSGDQNEDTQIMDPFVISDSLQQSLGHRQLQPPQFPFSYSTQGGLFPSSNQGDSDESEAECDDTCGNVVYNPWRSGIAASSASKNGKGKKRVPRGSKASELHKDQKKSRRRQRKQQLQLHHQQQLLYEENYYPSSKSVAFFERNQNALPDTFIVEDVESFDDIGHSMADGKGDNLYSGGYTSLSSSFAPSERKSLLPPSTTKKASIRSRDILGSPTFGSSSLEPARISTDLANATAFQDGRSNYGSVWNNLSSSFVHETPEKSGIIPRPNKEERTKGEKKTKRDRERKRAWRQRQKRRQARYRNEQEKKVPRHIRVAHSKARSITERFLGLLRAEVEKVTLFAQARLGELAETAGSLRFLSSEELTDLARDKKAAFDYPFSDGGIHPSASSSSDDGMDGGFSWSDSSSDEDTIGAKEKAAQNFAFGEKDFTFSVGSTKGGSSRAMSPGNRDSRTPLSETKEKLEAMRRKIVHYQDIRRERPIFQRNDCIVGEDLLLVSAVDEADAFTSVAVELLHILKFICLNAIAVRKICKKHDRLSMNRMLGGYYHRTRLVERQEEVTLGGLLSSGAGDLFEAHPSHMALSNHGKLTGFLDLKIQQLANSRTVKAVSSCLTLALAEYEVSQCRADALAKVNHSMDGHSSSVTPSTIAWNFPFLPITSGRNDVVEAGKEQPARSLNPDSDDELDQGPPSTTSSVSLARLQYSVLSIAALREASRFKKDYFSSYVGRAHVCFPGQAVPGEGLDGSSRESLDLILSFSPDSALLLSPESIHAGLQEGRWNKGSLASAMRCSLAVAMTLPAKDENNGPVEISMKELREKEKRIWTTFGILPRSERNFAESSLDCARIPLTFFDNTSRYIEFPSALLQGNRWCWFLYNTNYFIAHPTAVSSALLAHSKPALSAMLIGLPALGAVLVAIFHCRFVMGESEGRASSHGRLSMFNSFLLYSSTTAVAGNVVQAYGGWNLSLPTMLLGRFVVGFAAVDVLHRQFVMMLLPSSLIATEGCILAQLQVTGQLLGIFVGSLSDYFGSDPSTANLIMAVLWTMFTIFLLFTLLQVIRFEATTNEANSEDKEGIILPNEDSSSSVASVQETDPGRLFQRQNEVRIDSIDGDGMESFLYRAEEHEIQNGANSDVLVKRHHVRSKSFAKRIRKLLSFNVAIPLTLIMVVFTTFAQEVLFSSCTLITNRYFSWKGNMSGFFLFFSTLLLPPLDFFCERIVRRYEERTIFQRGTMLLMFGLFIMTNWGSLFSLIPKIREWFHEDEVERRHQYDWLLGVDQYVVGFILSFGSFHALEIASRSLLSKVIPTSAGRPRNNDLFFVVVTFLRLFSQFAGDCQITMVVLSHRVINTDIVNALVIPMLIGATVILYFVRKHFFFLM</sequence>
<evidence type="ECO:0000313" key="9">
    <source>
        <dbReference type="Proteomes" id="UP000693970"/>
    </source>
</evidence>
<dbReference type="EMBL" id="JAGRRH010000013">
    <property type="protein sequence ID" value="KAG7361823.1"/>
    <property type="molecule type" value="Genomic_DNA"/>
</dbReference>
<evidence type="ECO:0000256" key="6">
    <source>
        <dbReference type="SAM" id="Phobius"/>
    </source>
</evidence>
<feature type="region of interest" description="Disordered" evidence="5">
    <location>
        <begin position="148"/>
        <end position="181"/>
    </location>
</feature>
<evidence type="ECO:0000256" key="2">
    <source>
        <dbReference type="ARBA" id="ARBA00022692"/>
    </source>
</evidence>
<evidence type="ECO:0000259" key="7">
    <source>
        <dbReference type="PROSITE" id="PS51382"/>
    </source>
</evidence>
<feature type="compositionally biased region" description="Acidic residues" evidence="5">
    <location>
        <begin position="171"/>
        <end position="181"/>
    </location>
</feature>
<dbReference type="OrthoDB" id="5588846at2759"/>
<feature type="region of interest" description="Disordered" evidence="5">
    <location>
        <begin position="197"/>
        <end position="235"/>
    </location>
</feature>
<feature type="transmembrane region" description="Helical" evidence="6">
    <location>
        <begin position="1348"/>
        <end position="1366"/>
    </location>
</feature>
<feature type="region of interest" description="Disordered" evidence="5">
    <location>
        <begin position="304"/>
        <end position="341"/>
    </location>
</feature>
<feature type="compositionally biased region" description="Basic and acidic residues" evidence="5">
    <location>
        <begin position="387"/>
        <end position="402"/>
    </location>
</feature>
<evidence type="ECO:0000256" key="3">
    <source>
        <dbReference type="ARBA" id="ARBA00022989"/>
    </source>
</evidence>
<dbReference type="PROSITE" id="PS51382">
    <property type="entry name" value="SPX"/>
    <property type="match status" value="1"/>
</dbReference>
<dbReference type="InterPro" id="IPR051068">
    <property type="entry name" value="MFS_Domain-Containing_Protein"/>
</dbReference>
<feature type="transmembrane region" description="Helical" evidence="6">
    <location>
        <begin position="1015"/>
        <end position="1038"/>
    </location>
</feature>
<dbReference type="Proteomes" id="UP000693970">
    <property type="component" value="Unassembled WGS sequence"/>
</dbReference>
<feature type="transmembrane region" description="Helical" evidence="6">
    <location>
        <begin position="1083"/>
        <end position="1102"/>
    </location>
</feature>
<dbReference type="Pfam" id="PF03105">
    <property type="entry name" value="SPX"/>
    <property type="match status" value="1"/>
</dbReference>
<evidence type="ECO:0000256" key="5">
    <source>
        <dbReference type="SAM" id="MobiDB-lite"/>
    </source>
</evidence>
<feature type="region of interest" description="Disordered" evidence="5">
    <location>
        <begin position="785"/>
        <end position="811"/>
    </location>
</feature>
<dbReference type="PANTHER" id="PTHR23510:SF64">
    <property type="entry name" value="INNER MEMBRANE TRANSPORT PROTEIN YAJR"/>
    <property type="match status" value="1"/>
</dbReference>
<evidence type="ECO:0000313" key="8">
    <source>
        <dbReference type="EMBL" id="KAG7361823.1"/>
    </source>
</evidence>
<feature type="domain" description="SPX" evidence="7">
    <location>
        <begin position="2"/>
        <end position="666"/>
    </location>
</feature>
<protein>
    <submittedName>
        <fullName evidence="8">SPX domain containing protein</fullName>
    </submittedName>
</protein>
<feature type="region of interest" description="Disordered" evidence="5">
    <location>
        <begin position="62"/>
        <end position="82"/>
    </location>
</feature>
<keyword evidence="4 6" id="KW-0472">Membrane</keyword>
<keyword evidence="2 6" id="KW-0812">Transmembrane</keyword>
<dbReference type="GO" id="GO:0016020">
    <property type="term" value="C:membrane"/>
    <property type="evidence" value="ECO:0007669"/>
    <property type="project" value="UniProtKB-SubCell"/>
</dbReference>
<name>A0A9K3LGZ3_9STRA</name>
<accession>A0A9K3LGZ3</accession>
<evidence type="ECO:0000256" key="1">
    <source>
        <dbReference type="ARBA" id="ARBA00004141"/>
    </source>
</evidence>